<keyword evidence="3" id="KW-1185">Reference proteome</keyword>
<feature type="transmembrane region" description="Helical" evidence="1">
    <location>
        <begin position="294"/>
        <end position="314"/>
    </location>
</feature>
<evidence type="ECO:0000256" key="1">
    <source>
        <dbReference type="SAM" id="Phobius"/>
    </source>
</evidence>
<organism evidence="2 3">
    <name type="scientific">Lacinutrix neustonica</name>
    <dbReference type="NCBI Taxonomy" id="2980107"/>
    <lineage>
        <taxon>Bacteria</taxon>
        <taxon>Pseudomonadati</taxon>
        <taxon>Bacteroidota</taxon>
        <taxon>Flavobacteriia</taxon>
        <taxon>Flavobacteriales</taxon>
        <taxon>Flavobacteriaceae</taxon>
        <taxon>Lacinutrix</taxon>
    </lineage>
</organism>
<keyword evidence="1" id="KW-0812">Transmembrane</keyword>
<protein>
    <submittedName>
        <fullName evidence="2">Polysaccharide biosynthesis protein</fullName>
    </submittedName>
</protein>
<keyword evidence="1" id="KW-1133">Transmembrane helix</keyword>
<accession>A0A9E8MUF5</accession>
<dbReference type="RefSeq" id="WP_267675766.1">
    <property type="nucleotide sequence ID" value="NZ_CP113088.1"/>
</dbReference>
<feature type="transmembrane region" description="Helical" evidence="1">
    <location>
        <begin position="250"/>
        <end position="274"/>
    </location>
</feature>
<feature type="transmembrane region" description="Helical" evidence="1">
    <location>
        <begin position="326"/>
        <end position="349"/>
    </location>
</feature>
<feature type="transmembrane region" description="Helical" evidence="1">
    <location>
        <begin position="117"/>
        <end position="137"/>
    </location>
</feature>
<dbReference type="Proteomes" id="UP001164705">
    <property type="component" value="Chromosome"/>
</dbReference>
<feature type="transmembrane region" description="Helical" evidence="1">
    <location>
        <begin position="149"/>
        <end position="170"/>
    </location>
</feature>
<proteinExistence type="predicted"/>
<feature type="transmembrane region" description="Helical" evidence="1">
    <location>
        <begin position="89"/>
        <end position="111"/>
    </location>
</feature>
<feature type="transmembrane region" description="Helical" evidence="1">
    <location>
        <begin position="176"/>
        <end position="196"/>
    </location>
</feature>
<feature type="transmembrane region" description="Helical" evidence="1">
    <location>
        <begin position="222"/>
        <end position="244"/>
    </location>
</feature>
<dbReference type="KEGG" id="lnu:N7U66_13420"/>
<reference evidence="2" key="1">
    <citation type="submission" date="2022-11" db="EMBL/GenBank/DDBJ databases">
        <title>Lacinutrix neustonica HL-RS19T sp. nov., isolated from the surface microlayer sample of brackish Lake Shihwa.</title>
        <authorList>
            <person name="Choi J.Y."/>
            <person name="Hwang C.Y."/>
        </authorList>
    </citation>
    <scope>NUCLEOTIDE SEQUENCE</scope>
    <source>
        <strain evidence="2">HL-RS19</strain>
    </source>
</reference>
<dbReference type="AlphaFoldDB" id="A0A9E8MUF5"/>
<feature type="transmembrane region" description="Helical" evidence="1">
    <location>
        <begin position="16"/>
        <end position="37"/>
    </location>
</feature>
<feature type="transmembrane region" description="Helical" evidence="1">
    <location>
        <begin position="49"/>
        <end position="68"/>
    </location>
</feature>
<sequence>MLKTLNLKNNKELPKLVSVLLDQAFMSLTTLLTSIVLARTYTKINYADLVLLFSITIFTLGFQSAIISKPYAISLNDFKKHQIRSYFQFNLNLKIAFTIGVIVVFPLLYYMLFDAWYTSRFLLFLFYILTHSSYFFVRETLLSERKTKQNLTYGLACSVSLMVLLFFIFFNKLQDIQIFIGIASIIYGGIACVYFIKNFQWINGIRKQYFAYWNMNWTLGKWLLGSNFLFHISSNIYPWLLLYITTKDDIAVFGVLMSIAGLVNPVLTALSSYLLPIFVKMNKNFKSIDQKLKLWVVFFMGAAVVLVLIGYFIGQQLIALLFGSKYGNLGLIVLYPFVVQAITIVFQPYKIVLNAIKRTDVNFSDSHTKKYHFSSIGLFFYY</sequence>
<evidence type="ECO:0000313" key="2">
    <source>
        <dbReference type="EMBL" id="WAC01150.1"/>
    </source>
</evidence>
<evidence type="ECO:0000313" key="3">
    <source>
        <dbReference type="Proteomes" id="UP001164705"/>
    </source>
</evidence>
<gene>
    <name evidence="2" type="ORF">N7U66_13420</name>
</gene>
<dbReference type="EMBL" id="CP113088">
    <property type="protein sequence ID" value="WAC01150.1"/>
    <property type="molecule type" value="Genomic_DNA"/>
</dbReference>
<keyword evidence="1" id="KW-0472">Membrane</keyword>
<name>A0A9E8MUF5_9FLAO</name>